<dbReference type="Gene3D" id="3.40.50.880">
    <property type="match status" value="1"/>
</dbReference>
<dbReference type="PANTHER" id="PTHR42695:SF5">
    <property type="entry name" value="GLUTAMINE AMIDOTRANSFERASE YLR126C-RELATED"/>
    <property type="match status" value="1"/>
</dbReference>
<accession>A0A399CV45</accession>
<protein>
    <submittedName>
        <fullName evidence="2">Type 1 glutamine amidotransferase</fullName>
    </submittedName>
</protein>
<dbReference type="OrthoDB" id="9807137at2"/>
<name>A0A399CV45_9BACT</name>
<evidence type="ECO:0000259" key="1">
    <source>
        <dbReference type="Pfam" id="PF00117"/>
    </source>
</evidence>
<dbReference type="EMBL" id="QWET01000031">
    <property type="protein sequence ID" value="RIH62928.1"/>
    <property type="molecule type" value="Genomic_DNA"/>
</dbReference>
<dbReference type="InterPro" id="IPR029062">
    <property type="entry name" value="Class_I_gatase-like"/>
</dbReference>
<dbReference type="AlphaFoldDB" id="A0A399CV45"/>
<proteinExistence type="predicted"/>
<dbReference type="GO" id="GO:0016740">
    <property type="term" value="F:transferase activity"/>
    <property type="evidence" value="ECO:0007669"/>
    <property type="project" value="UniProtKB-KW"/>
</dbReference>
<feature type="domain" description="Glutamine amidotransferase" evidence="1">
    <location>
        <begin position="36"/>
        <end position="186"/>
    </location>
</feature>
<dbReference type="SUPFAM" id="SSF52317">
    <property type="entry name" value="Class I glutamine amidotransferase-like"/>
    <property type="match status" value="1"/>
</dbReference>
<dbReference type="FunFam" id="3.40.50.880:FF:000033">
    <property type="entry name" value="Glutamine amidotransferase class-I"/>
    <property type="match status" value="1"/>
</dbReference>
<keyword evidence="3" id="KW-1185">Reference proteome</keyword>
<evidence type="ECO:0000313" key="3">
    <source>
        <dbReference type="Proteomes" id="UP000266441"/>
    </source>
</evidence>
<dbReference type="GO" id="GO:0005829">
    <property type="term" value="C:cytosol"/>
    <property type="evidence" value="ECO:0007669"/>
    <property type="project" value="TreeGrafter"/>
</dbReference>
<dbReference type="Pfam" id="PF00117">
    <property type="entry name" value="GATase"/>
    <property type="match status" value="1"/>
</dbReference>
<comment type="caution">
    <text evidence="2">The sequence shown here is derived from an EMBL/GenBank/DDBJ whole genome shotgun (WGS) entry which is preliminary data.</text>
</comment>
<keyword evidence="2" id="KW-0808">Transferase</keyword>
<gene>
    <name evidence="2" type="ORF">D1164_22460</name>
</gene>
<keyword evidence="2" id="KW-0315">Glutamine amidotransferase</keyword>
<dbReference type="PANTHER" id="PTHR42695">
    <property type="entry name" value="GLUTAMINE AMIDOTRANSFERASE YLR126C-RELATED"/>
    <property type="match status" value="1"/>
</dbReference>
<dbReference type="InterPro" id="IPR044992">
    <property type="entry name" value="ChyE-like"/>
</dbReference>
<dbReference type="InterPro" id="IPR017926">
    <property type="entry name" value="GATASE"/>
</dbReference>
<dbReference type="PROSITE" id="PS51273">
    <property type="entry name" value="GATASE_TYPE_1"/>
    <property type="match status" value="1"/>
</dbReference>
<evidence type="ECO:0000313" key="2">
    <source>
        <dbReference type="EMBL" id="RIH62928.1"/>
    </source>
</evidence>
<dbReference type="Proteomes" id="UP000266441">
    <property type="component" value="Unassembled WGS sequence"/>
</dbReference>
<reference evidence="2 3" key="1">
    <citation type="journal article" date="2015" name="Int. J. Syst. Evol. Microbiol.">
        <title>Mariniphaga sediminis sp. nov., isolated from coastal sediment.</title>
        <authorList>
            <person name="Wang F.Q."/>
            <person name="Shen Q.Y."/>
            <person name="Chen G.J."/>
            <person name="Du Z.J."/>
        </authorList>
    </citation>
    <scope>NUCLEOTIDE SEQUENCE [LARGE SCALE GENOMIC DNA]</scope>
    <source>
        <strain evidence="2 3">SY21</strain>
    </source>
</reference>
<dbReference type="CDD" id="cd01741">
    <property type="entry name" value="GATase1_1"/>
    <property type="match status" value="1"/>
</dbReference>
<sequence length="236" mass="27424">MKNKLRIHSLEHISFEGLGCIKEWAVKKGHQLSYTHFYQNDKLPDLKEIDWLIVMGGPMSIHDEQKFPWLREEKKFIKSAIDAQKTVIGICLGSQLIAHVLGARVYKNPLTEIGWFDIVRTEESYPSDLLAGFEEKWKVLHWHGDTFEIPSKAVHLFQSEACKNQGFLFNQRVLGLQFHFEMTEQGLEKMFVNENEKLPVGVFVQSQEEILSQKKFIAGNNEKMFLILDRLDGNQF</sequence>
<organism evidence="2 3">
    <name type="scientific">Mariniphaga sediminis</name>
    <dbReference type="NCBI Taxonomy" id="1628158"/>
    <lineage>
        <taxon>Bacteria</taxon>
        <taxon>Pseudomonadati</taxon>
        <taxon>Bacteroidota</taxon>
        <taxon>Bacteroidia</taxon>
        <taxon>Marinilabiliales</taxon>
        <taxon>Prolixibacteraceae</taxon>
        <taxon>Mariniphaga</taxon>
    </lineage>
</organism>